<reference evidence="1 2" key="1">
    <citation type="submission" date="2019-11" db="EMBL/GenBank/DDBJ databases">
        <title>Pseudomonas flavidum sp. nov., isolated from Baiyang Lake.</title>
        <authorList>
            <person name="Zhao Y."/>
        </authorList>
    </citation>
    <scope>NUCLEOTIDE SEQUENCE [LARGE SCALE GENOMIC DNA]</scope>
    <source>
        <strain evidence="2">R-22-3 w-18</strain>
    </source>
</reference>
<evidence type="ECO:0000313" key="2">
    <source>
        <dbReference type="Proteomes" id="UP000429555"/>
    </source>
</evidence>
<accession>A0A6I4KZI5</accession>
<dbReference type="AlphaFoldDB" id="A0A6I4KZI5"/>
<protein>
    <submittedName>
        <fullName evidence="1">Uncharacterized protein</fullName>
    </submittedName>
</protein>
<comment type="caution">
    <text evidence="1">The sequence shown here is derived from an EMBL/GenBank/DDBJ whole genome shotgun (WGS) entry which is preliminary data.</text>
</comment>
<dbReference type="RefSeq" id="WP_160347855.1">
    <property type="nucleotide sequence ID" value="NZ_WKJZ01000005.1"/>
</dbReference>
<proteinExistence type="predicted"/>
<gene>
    <name evidence="1" type="ORF">GJV18_17910</name>
</gene>
<dbReference type="Proteomes" id="UP000429555">
    <property type="component" value="Unassembled WGS sequence"/>
</dbReference>
<organism evidence="1 2">
    <name type="scientific">Pseudomonas xionganensis</name>
    <dbReference type="NCBI Taxonomy" id="2654845"/>
    <lineage>
        <taxon>Bacteria</taxon>
        <taxon>Pseudomonadati</taxon>
        <taxon>Pseudomonadota</taxon>
        <taxon>Gammaproteobacteria</taxon>
        <taxon>Pseudomonadales</taxon>
        <taxon>Pseudomonadaceae</taxon>
        <taxon>Pseudomonas</taxon>
    </lineage>
</organism>
<name>A0A6I4KZI5_9PSED</name>
<sequence>MGTYQHAVQTQVNPVDGAMSLLSATILNCAKEYISRQERLSHPAGTFDNAKRFSLAEKYPCCDDIRFPSRRFPYPEMTHGRSLQHVAHEFGVAQHLKIIRQATNRLKKHGLADAETFLRSPRVMRQLLEADLSV</sequence>
<evidence type="ECO:0000313" key="1">
    <source>
        <dbReference type="EMBL" id="MVW77198.1"/>
    </source>
</evidence>
<keyword evidence="2" id="KW-1185">Reference proteome</keyword>
<dbReference type="EMBL" id="WKJZ01000005">
    <property type="protein sequence ID" value="MVW77198.1"/>
    <property type="molecule type" value="Genomic_DNA"/>
</dbReference>